<dbReference type="Pfam" id="PF08268">
    <property type="entry name" value="FBA_3"/>
    <property type="match status" value="1"/>
</dbReference>
<dbReference type="STRING" id="35608.A0A2U1QAU2"/>
<name>A0A2U1QAU2_ARTAN</name>
<dbReference type="AlphaFoldDB" id="A0A2U1QAU2"/>
<dbReference type="CDD" id="cd22157">
    <property type="entry name" value="F-box_AtFBW1-like"/>
    <property type="match status" value="1"/>
</dbReference>
<dbReference type="EMBL" id="PKPP01000263">
    <property type="protein sequence ID" value="PWA95119.1"/>
    <property type="molecule type" value="Genomic_DNA"/>
</dbReference>
<evidence type="ECO:0000313" key="3">
    <source>
        <dbReference type="Proteomes" id="UP000245207"/>
    </source>
</evidence>
<comment type="caution">
    <text evidence="2">The sequence shown here is derived from an EMBL/GenBank/DDBJ whole genome shotgun (WGS) entry which is preliminary data.</text>
</comment>
<reference evidence="2 3" key="1">
    <citation type="journal article" date="2018" name="Mol. Plant">
        <title>The genome of Artemisia annua provides insight into the evolution of Asteraceae family and artemisinin biosynthesis.</title>
        <authorList>
            <person name="Shen Q."/>
            <person name="Zhang L."/>
            <person name="Liao Z."/>
            <person name="Wang S."/>
            <person name="Yan T."/>
            <person name="Shi P."/>
            <person name="Liu M."/>
            <person name="Fu X."/>
            <person name="Pan Q."/>
            <person name="Wang Y."/>
            <person name="Lv Z."/>
            <person name="Lu X."/>
            <person name="Zhang F."/>
            <person name="Jiang W."/>
            <person name="Ma Y."/>
            <person name="Chen M."/>
            <person name="Hao X."/>
            <person name="Li L."/>
            <person name="Tang Y."/>
            <person name="Lv G."/>
            <person name="Zhou Y."/>
            <person name="Sun X."/>
            <person name="Brodelius P.E."/>
            <person name="Rose J.K.C."/>
            <person name="Tang K."/>
        </authorList>
    </citation>
    <scope>NUCLEOTIDE SEQUENCE [LARGE SCALE GENOMIC DNA]</scope>
    <source>
        <strain evidence="3">cv. Huhao1</strain>
        <tissue evidence="2">Leaf</tissue>
    </source>
</reference>
<evidence type="ECO:0000259" key="1">
    <source>
        <dbReference type="SMART" id="SM00256"/>
    </source>
</evidence>
<accession>A0A2U1QAU2</accession>
<organism evidence="2 3">
    <name type="scientific">Artemisia annua</name>
    <name type="common">Sweet wormwood</name>
    <dbReference type="NCBI Taxonomy" id="35608"/>
    <lineage>
        <taxon>Eukaryota</taxon>
        <taxon>Viridiplantae</taxon>
        <taxon>Streptophyta</taxon>
        <taxon>Embryophyta</taxon>
        <taxon>Tracheophyta</taxon>
        <taxon>Spermatophyta</taxon>
        <taxon>Magnoliopsida</taxon>
        <taxon>eudicotyledons</taxon>
        <taxon>Gunneridae</taxon>
        <taxon>Pentapetalae</taxon>
        <taxon>asterids</taxon>
        <taxon>campanulids</taxon>
        <taxon>Asterales</taxon>
        <taxon>Asteraceae</taxon>
        <taxon>Asteroideae</taxon>
        <taxon>Anthemideae</taxon>
        <taxon>Artemisiinae</taxon>
        <taxon>Artemisia</taxon>
    </lineage>
</organism>
<proteinExistence type="predicted"/>
<dbReference type="SMART" id="SM00256">
    <property type="entry name" value="FBOX"/>
    <property type="match status" value="1"/>
</dbReference>
<dbReference type="InterPro" id="IPR036047">
    <property type="entry name" value="F-box-like_dom_sf"/>
</dbReference>
<dbReference type="InterPro" id="IPR017451">
    <property type="entry name" value="F-box-assoc_interact_dom"/>
</dbReference>
<dbReference type="Pfam" id="PF00646">
    <property type="entry name" value="F-box"/>
    <property type="match status" value="1"/>
</dbReference>
<protein>
    <submittedName>
        <fullName evidence="2">F-box domain-containing protein</fullName>
    </submittedName>
</protein>
<sequence length="385" mass="45355">MVEFGSDIMYDILSRLPVKSLCRFRCVCKLWCKYIEDPYLMTIHVKEEPMPIMFYTELDYLLCRVSLFRTRKSKEITASFELKKDPIFEFAFKRFPSRFSKNRFLGYFNGLTLLSQEESHGYTFIVIHPLRKDFYELPTMNKISSFGKKNLVCGFGFDDSRNVFKIVCVSVKGIGTVVHIMGTNSWREIHQAPSYPMRGEGVFAHGCVHWLASPHNNERDPHKVIYFDVKQEQFGLINRPTRKNFSLINDQNGHRLITNQLVELDGEVGFAYTFYMTNKYNQRHMEVWVLKQKEWVMHCEFDLKRPLSEYDVKVIGFWNKDGDILMSANKGSKLFVYRLKRDILHEVNVIGNDGLSSESHIQMYQSDFFLSKHRYGKMLPVLKLR</sequence>
<dbReference type="InterPro" id="IPR050796">
    <property type="entry name" value="SCF_F-box_component"/>
</dbReference>
<dbReference type="InterPro" id="IPR013187">
    <property type="entry name" value="F-box-assoc_dom_typ3"/>
</dbReference>
<dbReference type="Proteomes" id="UP000245207">
    <property type="component" value="Unassembled WGS sequence"/>
</dbReference>
<gene>
    <name evidence="2" type="ORF">CTI12_AA053030</name>
</gene>
<dbReference type="OrthoDB" id="5319261at2759"/>
<dbReference type="NCBIfam" id="TIGR01640">
    <property type="entry name" value="F_box_assoc_1"/>
    <property type="match status" value="1"/>
</dbReference>
<dbReference type="PANTHER" id="PTHR31672">
    <property type="entry name" value="BNACNNG10540D PROTEIN"/>
    <property type="match status" value="1"/>
</dbReference>
<feature type="domain" description="F-box" evidence="1">
    <location>
        <begin position="4"/>
        <end position="44"/>
    </location>
</feature>
<dbReference type="SUPFAM" id="SSF81383">
    <property type="entry name" value="F-box domain"/>
    <property type="match status" value="1"/>
</dbReference>
<dbReference type="Gene3D" id="1.20.1280.50">
    <property type="match status" value="1"/>
</dbReference>
<dbReference type="InterPro" id="IPR001810">
    <property type="entry name" value="F-box_dom"/>
</dbReference>
<dbReference type="PANTHER" id="PTHR31672:SF13">
    <property type="entry name" value="F-BOX PROTEIN CPR30-LIKE"/>
    <property type="match status" value="1"/>
</dbReference>
<keyword evidence="3" id="KW-1185">Reference proteome</keyword>
<evidence type="ECO:0000313" key="2">
    <source>
        <dbReference type="EMBL" id="PWA95119.1"/>
    </source>
</evidence>